<dbReference type="InParanoid" id="A0A0H2RBM8"/>
<feature type="region of interest" description="Disordered" evidence="1">
    <location>
        <begin position="1"/>
        <end position="70"/>
    </location>
</feature>
<dbReference type="EMBL" id="KQ086061">
    <property type="protein sequence ID" value="KLO09280.1"/>
    <property type="molecule type" value="Genomic_DNA"/>
</dbReference>
<evidence type="ECO:0000313" key="2">
    <source>
        <dbReference type="EMBL" id="KLO09280.1"/>
    </source>
</evidence>
<sequence length="250" mass="28994">MSRISFLRKRATCPASASSTTSTAGLKTTTTNMDSKTVARNEKSILFHDDRKKTPIVEEKRESESRQSEEGWVLLQQRGTLHVGAHNPNPNDADRTPPQSPNFPTGIRRRRRREAYHEPIERKEDWKSELLAFERRQQVVIKESADYEAEYLLKLSFDDDDDGVNSWEPKRGKGYDYLNGWLPKSGGWAFIFDENEGRRERVMEDTAIFQQQGAPNPGSLAMMKNCREWAEEWKREKMLIRERFQAVAQA</sequence>
<evidence type="ECO:0000313" key="3">
    <source>
        <dbReference type="Proteomes" id="UP000053477"/>
    </source>
</evidence>
<reference evidence="2 3" key="1">
    <citation type="submission" date="2015-04" db="EMBL/GenBank/DDBJ databases">
        <title>Complete genome sequence of Schizopora paradoxa KUC8140, a cosmopolitan wood degrader in East Asia.</title>
        <authorList>
            <consortium name="DOE Joint Genome Institute"/>
            <person name="Min B."/>
            <person name="Park H."/>
            <person name="Jang Y."/>
            <person name="Kim J.-J."/>
            <person name="Kim K.H."/>
            <person name="Pangilinan J."/>
            <person name="Lipzen A."/>
            <person name="Riley R."/>
            <person name="Grigoriev I.V."/>
            <person name="Spatafora J.W."/>
            <person name="Choi I.-G."/>
        </authorList>
    </citation>
    <scope>NUCLEOTIDE SEQUENCE [LARGE SCALE GENOMIC DNA]</scope>
    <source>
        <strain evidence="2 3">KUC8140</strain>
    </source>
</reference>
<evidence type="ECO:0000256" key="1">
    <source>
        <dbReference type="SAM" id="MobiDB-lite"/>
    </source>
</evidence>
<feature type="region of interest" description="Disordered" evidence="1">
    <location>
        <begin position="82"/>
        <end position="106"/>
    </location>
</feature>
<name>A0A0H2RBM8_9AGAM</name>
<gene>
    <name evidence="2" type="ORF">SCHPADRAFT_893243</name>
</gene>
<feature type="compositionally biased region" description="Basic and acidic residues" evidence="1">
    <location>
        <begin position="37"/>
        <end position="69"/>
    </location>
</feature>
<dbReference type="Proteomes" id="UP000053477">
    <property type="component" value="Unassembled WGS sequence"/>
</dbReference>
<dbReference type="AlphaFoldDB" id="A0A0H2RBM8"/>
<keyword evidence="3" id="KW-1185">Reference proteome</keyword>
<protein>
    <submittedName>
        <fullName evidence="2">Uncharacterized protein</fullName>
    </submittedName>
</protein>
<feature type="compositionally biased region" description="Basic residues" evidence="1">
    <location>
        <begin position="1"/>
        <end position="11"/>
    </location>
</feature>
<organism evidence="2 3">
    <name type="scientific">Schizopora paradoxa</name>
    <dbReference type="NCBI Taxonomy" id="27342"/>
    <lineage>
        <taxon>Eukaryota</taxon>
        <taxon>Fungi</taxon>
        <taxon>Dikarya</taxon>
        <taxon>Basidiomycota</taxon>
        <taxon>Agaricomycotina</taxon>
        <taxon>Agaricomycetes</taxon>
        <taxon>Hymenochaetales</taxon>
        <taxon>Schizoporaceae</taxon>
        <taxon>Schizopora</taxon>
    </lineage>
</organism>
<feature type="compositionally biased region" description="Low complexity" evidence="1">
    <location>
        <begin position="12"/>
        <end position="31"/>
    </location>
</feature>
<proteinExistence type="predicted"/>
<accession>A0A0H2RBM8</accession>